<dbReference type="AlphaFoldDB" id="A0A811LEP0"/>
<dbReference type="SMART" id="SM00179">
    <property type="entry name" value="EGF_CA"/>
    <property type="match status" value="2"/>
</dbReference>
<dbReference type="Proteomes" id="UP000614601">
    <property type="component" value="Unassembled WGS sequence"/>
</dbReference>
<feature type="disulfide bond" evidence="4">
    <location>
        <begin position="272"/>
        <end position="281"/>
    </location>
</feature>
<dbReference type="SMART" id="SM00181">
    <property type="entry name" value="EGF"/>
    <property type="match status" value="3"/>
</dbReference>
<dbReference type="GO" id="GO:0004867">
    <property type="term" value="F:serine-type endopeptidase inhibitor activity"/>
    <property type="evidence" value="ECO:0007669"/>
    <property type="project" value="InterPro"/>
</dbReference>
<dbReference type="SUPFAM" id="SSF57362">
    <property type="entry name" value="BPTI-like"/>
    <property type="match status" value="2"/>
</dbReference>
<evidence type="ECO:0000313" key="10">
    <source>
        <dbReference type="Proteomes" id="UP000614601"/>
    </source>
</evidence>
<keyword evidence="1 4" id="KW-0245">EGF-like domain</keyword>
<evidence type="ECO:0000313" key="9">
    <source>
        <dbReference type="EMBL" id="CAD5226143.1"/>
    </source>
</evidence>
<evidence type="ECO:0000256" key="4">
    <source>
        <dbReference type="PROSITE-ProRule" id="PRU00076"/>
    </source>
</evidence>
<evidence type="ECO:0000259" key="7">
    <source>
        <dbReference type="PROSITE" id="PS50026"/>
    </source>
</evidence>
<dbReference type="PROSITE" id="PS50279">
    <property type="entry name" value="BPTI_KUNITZ_2"/>
    <property type="match status" value="2"/>
</dbReference>
<feature type="domain" description="EGF-like" evidence="7">
    <location>
        <begin position="243"/>
        <end position="282"/>
    </location>
</feature>
<evidence type="ECO:0000256" key="1">
    <source>
        <dbReference type="ARBA" id="ARBA00022536"/>
    </source>
</evidence>
<feature type="compositionally biased region" description="Basic and acidic residues" evidence="5">
    <location>
        <begin position="211"/>
        <end position="226"/>
    </location>
</feature>
<dbReference type="CDD" id="cd00054">
    <property type="entry name" value="EGF_CA"/>
    <property type="match status" value="2"/>
</dbReference>
<dbReference type="InterPro" id="IPR002223">
    <property type="entry name" value="Kunitz_BPTI"/>
</dbReference>
<feature type="disulfide bond" evidence="4">
    <location>
        <begin position="253"/>
        <end position="270"/>
    </location>
</feature>
<dbReference type="InterPro" id="IPR001881">
    <property type="entry name" value="EGF-like_Ca-bd_dom"/>
</dbReference>
<dbReference type="OrthoDB" id="5852179at2759"/>
<dbReference type="GO" id="GO:0005509">
    <property type="term" value="F:calcium ion binding"/>
    <property type="evidence" value="ECO:0007669"/>
    <property type="project" value="InterPro"/>
</dbReference>
<dbReference type="GO" id="GO:0016020">
    <property type="term" value="C:membrane"/>
    <property type="evidence" value="ECO:0007669"/>
    <property type="project" value="UniProtKB-SubCell"/>
</dbReference>
<evidence type="ECO:0000256" key="5">
    <source>
        <dbReference type="SAM" id="MobiDB-lite"/>
    </source>
</evidence>
<dbReference type="PROSITE" id="PS01186">
    <property type="entry name" value="EGF_2"/>
    <property type="match status" value="3"/>
</dbReference>
<dbReference type="FunFam" id="2.10.25.10:FF:000118">
    <property type="entry name" value="protein delta homolog 2"/>
    <property type="match status" value="1"/>
</dbReference>
<evidence type="ECO:0000256" key="3">
    <source>
        <dbReference type="ARBA" id="ARBA00023157"/>
    </source>
</evidence>
<sequence>MTEFCTDKTKVIVTFLLSLIGLITSSEVCWDKFDDNLRKQCKRGEWQQRYYYDHNSMTCQLFWYDGCETKSRNLFNDLLNCQWMCEEQVKYKDKSCLDKFDEHYKDVCNGGKWKQHYYFDKNSKRCTPFWYDGCRGSSQNLYSDLGTCRQVCEIPAQEAERESQQSHQNLVSQSRQLDESGVRVTTIRTHTAEFVQHQHRHHQKPFTVRPISKEDLKYSESPDNDRTLAGSGGRGTSHVTQPSRNICERQNPCQNDGTCVFDKLKRTYFCECKNGYQGRNCETFDDSDPCATAPCKNGATCSPKKNKLKADDTPYECFCAVGYGGPNCEEKPCAASPCKNGGTCRTTVTNPYYFCECAEGYADKECGTKTFTNTSSTPKFGKNVKLISSGQPEWIEELKKNYKKQSGNYTVEEDSGTSEANGTSPLRSKTTIRQLKGTDENATGNTVVSWVLVLVLYFGLRVLG</sequence>
<protein>
    <submittedName>
        <fullName evidence="9">Uncharacterized protein</fullName>
    </submittedName>
</protein>
<keyword evidence="10" id="KW-1185">Reference proteome</keyword>
<feature type="disulfide bond" evidence="4">
    <location>
        <begin position="338"/>
        <end position="355"/>
    </location>
</feature>
<reference evidence="9" key="1">
    <citation type="submission" date="2020-09" db="EMBL/GenBank/DDBJ databases">
        <authorList>
            <person name="Kikuchi T."/>
        </authorList>
    </citation>
    <scope>NUCLEOTIDE SEQUENCE</scope>
    <source>
        <strain evidence="9">SH1</strain>
    </source>
</reference>
<feature type="signal peptide" evidence="6">
    <location>
        <begin position="1"/>
        <end position="25"/>
    </location>
</feature>
<dbReference type="PROSITE" id="PS50026">
    <property type="entry name" value="EGF_3"/>
    <property type="match status" value="3"/>
</dbReference>
<dbReference type="SUPFAM" id="SSF57196">
    <property type="entry name" value="EGF/Laminin"/>
    <property type="match status" value="3"/>
</dbReference>
<dbReference type="PANTHER" id="PTHR24049">
    <property type="entry name" value="CRUMBS FAMILY MEMBER"/>
    <property type="match status" value="1"/>
</dbReference>
<dbReference type="SMART" id="SM00131">
    <property type="entry name" value="KU"/>
    <property type="match status" value="2"/>
</dbReference>
<feature type="domain" description="EGF-like" evidence="7">
    <location>
        <begin position="286"/>
        <end position="329"/>
    </location>
</feature>
<evidence type="ECO:0000256" key="6">
    <source>
        <dbReference type="SAM" id="SignalP"/>
    </source>
</evidence>
<keyword evidence="2" id="KW-0677">Repeat</keyword>
<dbReference type="Pfam" id="PF00008">
    <property type="entry name" value="EGF"/>
    <property type="match status" value="3"/>
</dbReference>
<dbReference type="EMBL" id="CAJFDH010000005">
    <property type="protein sequence ID" value="CAD5226143.1"/>
    <property type="molecule type" value="Genomic_DNA"/>
</dbReference>
<organism evidence="9 10">
    <name type="scientific">Bursaphelenchus okinawaensis</name>
    <dbReference type="NCBI Taxonomy" id="465554"/>
    <lineage>
        <taxon>Eukaryota</taxon>
        <taxon>Metazoa</taxon>
        <taxon>Ecdysozoa</taxon>
        <taxon>Nematoda</taxon>
        <taxon>Chromadorea</taxon>
        <taxon>Rhabditida</taxon>
        <taxon>Tylenchina</taxon>
        <taxon>Tylenchomorpha</taxon>
        <taxon>Aphelenchoidea</taxon>
        <taxon>Aphelenchoididae</taxon>
        <taxon>Bursaphelenchus</taxon>
    </lineage>
</organism>
<accession>A0A811LEP0</accession>
<feature type="region of interest" description="Disordered" evidence="5">
    <location>
        <begin position="407"/>
        <end position="429"/>
    </location>
</feature>
<feature type="domain" description="BPTI/Kunitz inhibitor" evidence="8">
    <location>
        <begin position="96"/>
        <end position="152"/>
    </location>
</feature>
<evidence type="ECO:0000259" key="8">
    <source>
        <dbReference type="PROSITE" id="PS50279"/>
    </source>
</evidence>
<feature type="domain" description="BPTI/Kunitz inhibitor" evidence="8">
    <location>
        <begin position="29"/>
        <end position="85"/>
    </location>
</feature>
<feature type="chain" id="PRO_5036408482" evidence="6">
    <location>
        <begin position="26"/>
        <end position="464"/>
    </location>
</feature>
<feature type="disulfide bond" evidence="4">
    <location>
        <begin position="357"/>
        <end position="366"/>
    </location>
</feature>
<comment type="caution">
    <text evidence="4">Lacks conserved residue(s) required for the propagation of feature annotation.</text>
</comment>
<keyword evidence="3 4" id="KW-1015">Disulfide bond</keyword>
<dbReference type="Pfam" id="PF00014">
    <property type="entry name" value="Kunitz_BPTI"/>
    <property type="match status" value="2"/>
</dbReference>
<gene>
    <name evidence="9" type="ORF">BOKJ2_LOCUS11930</name>
</gene>
<feature type="compositionally biased region" description="Polar residues" evidence="5">
    <location>
        <begin position="417"/>
        <end position="429"/>
    </location>
</feature>
<dbReference type="Proteomes" id="UP000783686">
    <property type="component" value="Unassembled WGS sequence"/>
</dbReference>
<dbReference type="InterPro" id="IPR000742">
    <property type="entry name" value="EGF"/>
</dbReference>
<feature type="region of interest" description="Disordered" evidence="5">
    <location>
        <begin position="193"/>
        <end position="241"/>
    </location>
</feature>
<feature type="disulfide bond" evidence="4">
    <location>
        <begin position="319"/>
        <end position="328"/>
    </location>
</feature>
<dbReference type="InterPro" id="IPR036880">
    <property type="entry name" value="Kunitz_BPTI_sf"/>
</dbReference>
<keyword evidence="6" id="KW-0732">Signal</keyword>
<dbReference type="Gene3D" id="2.10.25.10">
    <property type="entry name" value="Laminin"/>
    <property type="match status" value="3"/>
</dbReference>
<dbReference type="PROSITE" id="PS00022">
    <property type="entry name" value="EGF_1"/>
    <property type="match status" value="2"/>
</dbReference>
<dbReference type="EMBL" id="CAJFCW020000005">
    <property type="protein sequence ID" value="CAG9121820.1"/>
    <property type="molecule type" value="Genomic_DNA"/>
</dbReference>
<dbReference type="Gene3D" id="4.10.410.10">
    <property type="entry name" value="Pancreatic trypsin inhibitor Kunitz domain"/>
    <property type="match status" value="2"/>
</dbReference>
<evidence type="ECO:0000256" key="2">
    <source>
        <dbReference type="ARBA" id="ARBA00022737"/>
    </source>
</evidence>
<feature type="domain" description="EGF-like" evidence="7">
    <location>
        <begin position="330"/>
        <end position="367"/>
    </location>
</feature>
<dbReference type="InterPro" id="IPR051022">
    <property type="entry name" value="Notch_Cell-Fate_Det"/>
</dbReference>
<proteinExistence type="predicted"/>
<name>A0A811LEP0_9BILA</name>
<dbReference type="CDD" id="cd00109">
    <property type="entry name" value="Kunitz-type"/>
    <property type="match status" value="1"/>
</dbReference>
<comment type="caution">
    <text evidence="9">The sequence shown here is derived from an EMBL/GenBank/DDBJ whole genome shotgun (WGS) entry which is preliminary data.</text>
</comment>